<dbReference type="SMART" id="SM00564">
    <property type="entry name" value="PQQ"/>
    <property type="match status" value="3"/>
</dbReference>
<evidence type="ECO:0000256" key="2">
    <source>
        <dbReference type="ARBA" id="ARBA00008156"/>
    </source>
</evidence>
<evidence type="ECO:0000256" key="3">
    <source>
        <dbReference type="ARBA" id="ARBA00023002"/>
    </source>
</evidence>
<dbReference type="NCBIfam" id="TIGR03074">
    <property type="entry name" value="PQQ_membr_DH"/>
    <property type="match status" value="1"/>
</dbReference>
<keyword evidence="3" id="KW-0560">Oxidoreductase</keyword>
<feature type="transmembrane region" description="Helical" evidence="5">
    <location>
        <begin position="63"/>
        <end position="80"/>
    </location>
</feature>
<dbReference type="Gene3D" id="2.140.10.10">
    <property type="entry name" value="Quinoprotein alcohol dehydrogenase-like superfamily"/>
    <property type="match status" value="1"/>
</dbReference>
<evidence type="ECO:0000256" key="4">
    <source>
        <dbReference type="SAM" id="MobiDB-lite"/>
    </source>
</evidence>
<keyword evidence="8" id="KW-1185">Reference proteome</keyword>
<evidence type="ECO:0000313" key="8">
    <source>
        <dbReference type="Proteomes" id="UP000646745"/>
    </source>
</evidence>
<sequence>MSSPATQRVWPARLVGFIAALLGFLLALEGGWLLSKGGTAFYLIIGIGYLIAGIGLWVRRRFAFWLQAILFLATLIWAAIEVDWNAYTVYTLIPRLDVTIGLAVLFMLPWIWRPVARGVDRVAAIAPGAVGLVLVVIAIGVVISQPWVDRTTATAASPHGGEGYDVPDFGAAKADWPVWGRTNGGSRYSPLDQITPDNVGKLQEAWSYQSGDLKFTDKGPPHFGAESTPIKVGDTVYTCTPNAWVIALDPVTGKQKWKTKPTDVDDSQNNFVNCRGVSYYSAPSGYQASDGSQACKNRILAPTMGPFIVALDAQTGERCEDFGNDGLLDMRQGMGIVAPGALVQTSPPLVMDDVLVTGGNVLDNWFVGEPSGVIRGWSPITGKEIWHWDLGRENPNAPLAQGETFTRGTPNAWGVMTGDPDLGILYAPLGNTTPDYYGPGRSAADMKYSGSIVALDIHTGNEKWHFQESHTDVWDYDVPIGPSLLQWPDGDGNSVPALLSTNKRGQLFVLNRQTGKPLMPVEETSVDTGPDGGLMKDWLSSTQPHSTGMPSFTPAKLKATDMWGATPFDQMWCRARYQELYYGGEASPPTLQGSLMYPTFDGVTDWYGASLDPQGRLNIVSNYLPFVGRLIPRDQAAGKGPIKQWDGNGTPPHYGGQNPYKPQYGKPYAVSLHPFLSPIQAPCIAPPWATLSQVDLAKRKVEWTTPLGDTRHTAPFGFKHDLPLPTGVFSLGSGVVTQGGVVFISGTADQMLRAYDENTGEVLWQVELPAGAQSTPSIYQGEDGREYVVITAGGHEPMGTKYGDYTIAYALPAGS</sequence>
<reference evidence="8" key="1">
    <citation type="journal article" date="2019" name="Int. J. Syst. Evol. Microbiol.">
        <title>The Global Catalogue of Microorganisms (GCM) 10K type strain sequencing project: providing services to taxonomists for standard genome sequencing and annotation.</title>
        <authorList>
            <consortium name="The Broad Institute Genomics Platform"/>
            <consortium name="The Broad Institute Genome Sequencing Center for Infectious Disease"/>
            <person name="Wu L."/>
            <person name="Ma J."/>
        </authorList>
    </citation>
    <scope>NUCLEOTIDE SEQUENCE [LARGE SCALE GENOMIC DNA]</scope>
    <source>
        <strain evidence="8">KCTC 32998</strain>
    </source>
</reference>
<accession>A0ABQ3EDR6</accession>
<evidence type="ECO:0000313" key="7">
    <source>
        <dbReference type="EMBL" id="GHB31601.1"/>
    </source>
</evidence>
<dbReference type="SUPFAM" id="SSF50998">
    <property type="entry name" value="Quinoprotein alcohol dehydrogenase-like"/>
    <property type="match status" value="1"/>
</dbReference>
<comment type="cofactor">
    <cofactor evidence="1">
        <name>pyrroloquinoline quinone</name>
        <dbReference type="ChEBI" id="CHEBI:58442"/>
    </cofactor>
</comment>
<dbReference type="Proteomes" id="UP000646745">
    <property type="component" value="Unassembled WGS sequence"/>
</dbReference>
<keyword evidence="5" id="KW-1133">Transmembrane helix</keyword>
<dbReference type="InterPro" id="IPR018391">
    <property type="entry name" value="PQQ_b-propeller_rpt"/>
</dbReference>
<dbReference type="PANTHER" id="PTHR32303">
    <property type="entry name" value="QUINOPROTEIN ALCOHOL DEHYDROGENASE (CYTOCHROME C)"/>
    <property type="match status" value="1"/>
</dbReference>
<feature type="transmembrane region" description="Helical" evidence="5">
    <location>
        <begin position="124"/>
        <end position="148"/>
    </location>
</feature>
<evidence type="ECO:0000259" key="6">
    <source>
        <dbReference type="Pfam" id="PF01011"/>
    </source>
</evidence>
<dbReference type="CDD" id="cd10280">
    <property type="entry name" value="PQQ_mGDH"/>
    <property type="match status" value="1"/>
</dbReference>
<dbReference type="Pfam" id="PF01011">
    <property type="entry name" value="PQQ"/>
    <property type="match status" value="1"/>
</dbReference>
<feature type="transmembrane region" description="Helical" evidence="5">
    <location>
        <begin position="12"/>
        <end position="34"/>
    </location>
</feature>
<keyword evidence="5" id="KW-0472">Membrane</keyword>
<comment type="caution">
    <text evidence="7">The sequence shown here is derived from an EMBL/GenBank/DDBJ whole genome shotgun (WGS) entry which is preliminary data.</text>
</comment>
<protein>
    <submittedName>
        <fullName evidence="7">Glucose dehydrogenase</fullName>
    </submittedName>
</protein>
<dbReference type="RefSeq" id="WP_189445825.1">
    <property type="nucleotide sequence ID" value="NZ_BMZI01000008.1"/>
</dbReference>
<evidence type="ECO:0000256" key="5">
    <source>
        <dbReference type="SAM" id="Phobius"/>
    </source>
</evidence>
<dbReference type="EMBL" id="BMZI01000008">
    <property type="protein sequence ID" value="GHB31601.1"/>
    <property type="molecule type" value="Genomic_DNA"/>
</dbReference>
<dbReference type="InterPro" id="IPR002372">
    <property type="entry name" value="PQQ_rpt_dom"/>
</dbReference>
<feature type="domain" description="Pyrrolo-quinoline quinone repeat" evidence="6">
    <location>
        <begin position="176"/>
        <end position="788"/>
    </location>
</feature>
<comment type="similarity">
    <text evidence="2">Belongs to the bacterial PQQ dehydrogenase family.</text>
</comment>
<evidence type="ECO:0000256" key="1">
    <source>
        <dbReference type="ARBA" id="ARBA00001931"/>
    </source>
</evidence>
<dbReference type="InterPro" id="IPR017511">
    <property type="entry name" value="PQQ_mDH"/>
</dbReference>
<organism evidence="7 8">
    <name type="scientific">Salinicola rhizosphaerae</name>
    <dbReference type="NCBI Taxonomy" id="1443141"/>
    <lineage>
        <taxon>Bacteria</taxon>
        <taxon>Pseudomonadati</taxon>
        <taxon>Pseudomonadota</taxon>
        <taxon>Gammaproteobacteria</taxon>
        <taxon>Oceanospirillales</taxon>
        <taxon>Halomonadaceae</taxon>
        <taxon>Salinicola</taxon>
    </lineage>
</organism>
<dbReference type="InterPro" id="IPR011047">
    <property type="entry name" value="Quinoprotein_ADH-like_sf"/>
</dbReference>
<feature type="transmembrane region" description="Helical" evidence="5">
    <location>
        <begin position="40"/>
        <end position="58"/>
    </location>
</feature>
<dbReference type="PANTHER" id="PTHR32303:SF4">
    <property type="entry name" value="QUINOPROTEIN GLUCOSE DEHYDROGENASE"/>
    <property type="match status" value="1"/>
</dbReference>
<feature type="transmembrane region" description="Helical" evidence="5">
    <location>
        <begin position="92"/>
        <end position="112"/>
    </location>
</feature>
<gene>
    <name evidence="7" type="ORF">GCM10009038_32820</name>
</gene>
<name>A0ABQ3EDR6_9GAMM</name>
<proteinExistence type="inferred from homology"/>
<keyword evidence="5" id="KW-0812">Transmembrane</keyword>
<feature type="region of interest" description="Disordered" evidence="4">
    <location>
        <begin position="638"/>
        <end position="657"/>
    </location>
</feature>